<dbReference type="EMBL" id="RRCH01000028">
    <property type="protein sequence ID" value="RRJ29516.1"/>
    <property type="molecule type" value="Genomic_DNA"/>
</dbReference>
<dbReference type="AlphaFoldDB" id="A0A3P3R7W4"/>
<organism evidence="3 4">
    <name type="scientific">Halocatena pleomorpha</name>
    <dbReference type="NCBI Taxonomy" id="1785090"/>
    <lineage>
        <taxon>Archaea</taxon>
        <taxon>Methanobacteriati</taxon>
        <taxon>Methanobacteriota</taxon>
        <taxon>Stenosarchaea group</taxon>
        <taxon>Halobacteria</taxon>
        <taxon>Halobacteriales</taxon>
        <taxon>Natronomonadaceae</taxon>
        <taxon>Halocatena</taxon>
    </lineage>
</organism>
<keyword evidence="1" id="KW-0472">Membrane</keyword>
<comment type="caution">
    <text evidence="3">The sequence shown here is derived from an EMBL/GenBank/DDBJ whole genome shotgun (WGS) entry which is preliminary data.</text>
</comment>
<evidence type="ECO:0000259" key="2">
    <source>
        <dbReference type="Pfam" id="PF07331"/>
    </source>
</evidence>
<proteinExistence type="predicted"/>
<feature type="domain" description="DUF1468" evidence="2">
    <location>
        <begin position="24"/>
        <end position="151"/>
    </location>
</feature>
<keyword evidence="1" id="KW-0812">Transmembrane</keyword>
<accession>A0A3P3R7W4</accession>
<keyword evidence="1" id="KW-1133">Transmembrane helix</keyword>
<feature type="transmembrane region" description="Helical" evidence="1">
    <location>
        <begin position="21"/>
        <end position="38"/>
    </location>
</feature>
<dbReference type="InterPro" id="IPR009936">
    <property type="entry name" value="DUF1468"/>
</dbReference>
<dbReference type="Pfam" id="PF07331">
    <property type="entry name" value="TctB"/>
    <property type="match status" value="1"/>
</dbReference>
<dbReference type="OrthoDB" id="327405at2157"/>
<dbReference type="Proteomes" id="UP000282322">
    <property type="component" value="Unassembled WGS sequence"/>
</dbReference>
<protein>
    <submittedName>
        <fullName evidence="3">Tripartite tricarboxylate transporter TctB family protein</fullName>
    </submittedName>
</protein>
<reference evidence="3 4" key="1">
    <citation type="submission" date="2018-11" db="EMBL/GenBank/DDBJ databases">
        <title>Taxonoimc description of Halomarina strain SPP-AMP-1.</title>
        <authorList>
            <person name="Pal Y."/>
            <person name="Srinivasana K."/>
            <person name="Verma A."/>
            <person name="Kumar P."/>
        </authorList>
    </citation>
    <scope>NUCLEOTIDE SEQUENCE [LARGE SCALE GENOMIC DNA]</scope>
    <source>
        <strain evidence="3 4">SPP-AMP-1</strain>
    </source>
</reference>
<feature type="transmembrane region" description="Helical" evidence="1">
    <location>
        <begin position="50"/>
        <end position="68"/>
    </location>
</feature>
<evidence type="ECO:0000256" key="1">
    <source>
        <dbReference type="SAM" id="Phobius"/>
    </source>
</evidence>
<keyword evidence="4" id="KW-1185">Reference proteome</keyword>
<gene>
    <name evidence="3" type="ORF">EIK79_12830</name>
</gene>
<evidence type="ECO:0000313" key="4">
    <source>
        <dbReference type="Proteomes" id="UP000282322"/>
    </source>
</evidence>
<sequence length="170" mass="18599">MIKQQIEDVIKRTPSSISSNPLSAVFILIALAVIYTANRFPEKGLVGPELFPTLISVGIIVFAAADILSETQTEQELTDLNFRPPAVVIGLLMLYVSLMPVTGFLLGSMLLLLVLLHYSNVRSTTLLIALSVGFPILLFYLFGRIFLIRLPEGIVPISRLLPQLPLGVVV</sequence>
<feature type="transmembrane region" description="Helical" evidence="1">
    <location>
        <begin position="89"/>
        <end position="118"/>
    </location>
</feature>
<feature type="transmembrane region" description="Helical" evidence="1">
    <location>
        <begin position="124"/>
        <end position="142"/>
    </location>
</feature>
<name>A0A3P3R7W4_9EURY</name>
<dbReference type="RefSeq" id="WP_124955505.1">
    <property type="nucleotide sequence ID" value="NZ_RRCH01000028.1"/>
</dbReference>
<evidence type="ECO:0000313" key="3">
    <source>
        <dbReference type="EMBL" id="RRJ29516.1"/>
    </source>
</evidence>